<dbReference type="Proteomes" id="UP000783686">
    <property type="component" value="Unassembled WGS sequence"/>
</dbReference>
<dbReference type="Proteomes" id="UP000614601">
    <property type="component" value="Unassembled WGS sequence"/>
</dbReference>
<feature type="coiled-coil region" evidence="1">
    <location>
        <begin position="51"/>
        <end position="85"/>
    </location>
</feature>
<gene>
    <name evidence="2" type="ORF">BOKJ2_LOCUS70</name>
</gene>
<organism evidence="2 3">
    <name type="scientific">Bursaphelenchus okinawaensis</name>
    <dbReference type="NCBI Taxonomy" id="465554"/>
    <lineage>
        <taxon>Eukaryota</taxon>
        <taxon>Metazoa</taxon>
        <taxon>Ecdysozoa</taxon>
        <taxon>Nematoda</taxon>
        <taxon>Chromadorea</taxon>
        <taxon>Rhabditida</taxon>
        <taxon>Tylenchina</taxon>
        <taxon>Tylenchomorpha</taxon>
        <taxon>Aphelenchoidea</taxon>
        <taxon>Aphelenchoididae</taxon>
        <taxon>Bursaphelenchus</taxon>
    </lineage>
</organism>
<keyword evidence="1" id="KW-0175">Coiled coil</keyword>
<evidence type="ECO:0000313" key="3">
    <source>
        <dbReference type="Proteomes" id="UP000614601"/>
    </source>
</evidence>
<dbReference type="AlphaFoldDB" id="A0A811JQ38"/>
<comment type="caution">
    <text evidence="2">The sequence shown here is derived from an EMBL/GenBank/DDBJ whole genome shotgun (WGS) entry which is preliminary data.</text>
</comment>
<dbReference type="EMBL" id="CAJFCW020000001">
    <property type="protein sequence ID" value="CAG9077087.1"/>
    <property type="molecule type" value="Genomic_DNA"/>
</dbReference>
<protein>
    <submittedName>
        <fullName evidence="2">Uncharacterized protein</fullName>
    </submittedName>
</protein>
<dbReference type="OrthoDB" id="10473559at2759"/>
<reference evidence="2" key="1">
    <citation type="submission" date="2020-09" db="EMBL/GenBank/DDBJ databases">
        <authorList>
            <person name="Kikuchi T."/>
        </authorList>
    </citation>
    <scope>NUCLEOTIDE SEQUENCE</scope>
    <source>
        <strain evidence="2">SH1</strain>
    </source>
</reference>
<accession>A0A811JQ38</accession>
<name>A0A811JQ38_9BILA</name>
<sequence>MDQVLANSELCSLIAALPDVDTSDLHGLELKQLTAIFEETLNKFRDLSHTYRSEADKCSNLIDKIKELNLELDQREERLQERQQKLSDGRFLAEYREEQHSTVQEVYHIESAPAEPEIDYVPVVRLQSKPTPNRDVTVDDGLVSKRLMTREEAVKSLIKHIEMLRKLILNYEEKVKNVRDKLRMVEEELGRIREAEQALLEREELVTSRERQVIAESVSNSFVGA</sequence>
<evidence type="ECO:0000256" key="1">
    <source>
        <dbReference type="SAM" id="Coils"/>
    </source>
</evidence>
<proteinExistence type="predicted"/>
<feature type="coiled-coil region" evidence="1">
    <location>
        <begin position="154"/>
        <end position="195"/>
    </location>
</feature>
<keyword evidence="3" id="KW-1185">Reference proteome</keyword>
<evidence type="ECO:0000313" key="2">
    <source>
        <dbReference type="EMBL" id="CAD5205386.1"/>
    </source>
</evidence>
<dbReference type="EMBL" id="CAJFDH010000001">
    <property type="protein sequence ID" value="CAD5205386.1"/>
    <property type="molecule type" value="Genomic_DNA"/>
</dbReference>